<evidence type="ECO:0000259" key="12">
    <source>
        <dbReference type="PROSITE" id="PS52040"/>
    </source>
</evidence>
<dbReference type="Gene3D" id="1.10.268.10">
    <property type="entry name" value="Topoisomerase, domain 3"/>
    <property type="match status" value="1"/>
</dbReference>
<dbReference type="InterPro" id="IPR013758">
    <property type="entry name" value="Topo_IIA_A/C_ab"/>
</dbReference>
<dbReference type="SUPFAM" id="SSF56719">
    <property type="entry name" value="Type II DNA topoisomerase"/>
    <property type="match status" value="1"/>
</dbReference>
<evidence type="ECO:0000313" key="13">
    <source>
        <dbReference type="EMBL" id="ANH51130.1"/>
    </source>
</evidence>
<accession>A0A1B0XVM5</accession>
<comment type="catalytic activity">
    <reaction evidence="1 10">
        <text>ATP-dependent breakage, passage and rejoining of double-stranded DNA.</text>
        <dbReference type="EC" id="5.6.2.2"/>
    </reaction>
</comment>
<keyword evidence="8 10" id="KW-0238">DNA-binding</keyword>
<dbReference type="InterPro" id="IPR002205">
    <property type="entry name" value="Topo_IIA_dom_A"/>
</dbReference>
<dbReference type="Pfam" id="PF00521">
    <property type="entry name" value="DNA_topoisoIV"/>
    <property type="match status" value="1"/>
</dbReference>
<evidence type="ECO:0000256" key="2">
    <source>
        <dbReference type="ARBA" id="ARBA00001946"/>
    </source>
</evidence>
<dbReference type="PANTHER" id="PTHR10169:SF38">
    <property type="entry name" value="DNA TOPOISOMERASE 2"/>
    <property type="match status" value="1"/>
</dbReference>
<dbReference type="InterPro" id="IPR001154">
    <property type="entry name" value="TopoII_euk"/>
</dbReference>
<name>A0A1B0XVM5_9CAUD</name>
<comment type="cofactor">
    <cofactor evidence="2">
        <name>Mg(2+)</name>
        <dbReference type="ChEBI" id="CHEBI:18420"/>
    </cofactor>
</comment>
<dbReference type="PROSITE" id="PS52040">
    <property type="entry name" value="TOPO_IIA"/>
    <property type="match status" value="1"/>
</dbReference>
<dbReference type="InterPro" id="IPR050634">
    <property type="entry name" value="DNA_Topoisomerase_II"/>
</dbReference>
<organism evidence="13 14">
    <name type="scientific">Campylobacter phage PC5</name>
    <dbReference type="NCBI Taxonomy" id="1541690"/>
    <lineage>
        <taxon>Viruses</taxon>
        <taxon>Duplodnaviria</taxon>
        <taxon>Heunggongvirae</taxon>
        <taxon>Uroviricota</taxon>
        <taxon>Caudoviricetes</taxon>
        <taxon>Connertonviridae</taxon>
        <taxon>Fletchervirus</taxon>
        <taxon>Fletchervirus PC5</taxon>
    </lineage>
</organism>
<keyword evidence="7 10" id="KW-0799">Topoisomerase</keyword>
<dbReference type="Gene3D" id="3.30.1360.40">
    <property type="match status" value="1"/>
</dbReference>
<sequence>MNINTLFNDNLCQYASYDNIRSIASLIDGFKNSGRKIVYFSKDLTNYKKVSTLKSEIASKSQYLHNEDILPDIIINFARDFDCGPVTLPLFKPLSAIGCRTSPTSAQPRYSSIKKSDYYDLLFNKDDEEILDHQYFEGQKIEPRFLLPTLPLILLINNNGMGVGFAQNIMQRSAEDVKQAIKDILDNKQPKPLVPYFKGYKGTVELLNAEHGKKQWKFKGVYEKIDTYNLKITETTPYATNESMLIHFNSLKEKKIIKDYKDYSLGDNFEYVINVSGDFWNNQNIHKLLGIETTDTENFTCADRNNFIKTYKDEIEILKEYIDVKLEYIQKRKQYKLSKYSDQIELISNKIKFIQAVLDKKVIFERKKKEDIIKQINNIGIIHNIDTLINMPLYSLSEESINNLNEQLSGLQQSFNELSQKHVKDIWLDDINKLFERL</sequence>
<dbReference type="PANTHER" id="PTHR10169">
    <property type="entry name" value="DNA TOPOISOMERASE/GYRASE"/>
    <property type="match status" value="1"/>
</dbReference>
<gene>
    <name evidence="13" type="ORF">PC5_00008</name>
</gene>
<dbReference type="SMART" id="SM00434">
    <property type="entry name" value="TOP4c"/>
    <property type="match status" value="1"/>
</dbReference>
<feature type="coiled-coil region" evidence="11">
    <location>
        <begin position="394"/>
        <end position="421"/>
    </location>
</feature>
<evidence type="ECO:0000256" key="3">
    <source>
        <dbReference type="ARBA" id="ARBA00011080"/>
    </source>
</evidence>
<evidence type="ECO:0000256" key="4">
    <source>
        <dbReference type="ARBA" id="ARBA00012895"/>
    </source>
</evidence>
<dbReference type="EC" id="5.6.2.2" evidence="4"/>
<keyword evidence="5" id="KW-0547">Nucleotide-binding</keyword>
<dbReference type="GO" id="GO:0000819">
    <property type="term" value="P:sister chromatid segregation"/>
    <property type="evidence" value="ECO:0007669"/>
    <property type="project" value="TreeGrafter"/>
</dbReference>
<evidence type="ECO:0000256" key="11">
    <source>
        <dbReference type="SAM" id="Coils"/>
    </source>
</evidence>
<dbReference type="InterPro" id="IPR013757">
    <property type="entry name" value="Topo_IIA_A_a_sf"/>
</dbReference>
<evidence type="ECO:0000256" key="10">
    <source>
        <dbReference type="PROSITE-ProRule" id="PRU01384"/>
    </source>
</evidence>
<keyword evidence="9 10" id="KW-0413">Isomerase</keyword>
<evidence type="ECO:0000256" key="7">
    <source>
        <dbReference type="ARBA" id="ARBA00023029"/>
    </source>
</evidence>
<evidence type="ECO:0000256" key="5">
    <source>
        <dbReference type="ARBA" id="ARBA00022741"/>
    </source>
</evidence>
<feature type="domain" description="Topo IIA-type catalytic" evidence="12">
    <location>
        <begin position="23"/>
        <end position="431"/>
    </location>
</feature>
<comment type="similarity">
    <text evidence="3">Belongs to the type II topoisomerase family.</text>
</comment>
<feature type="active site" description="O-(5'-phospho-DNA)-tyrosine intermediate" evidence="10">
    <location>
        <position position="110"/>
    </location>
</feature>
<evidence type="ECO:0000256" key="1">
    <source>
        <dbReference type="ARBA" id="ARBA00000185"/>
    </source>
</evidence>
<protein>
    <recommendedName>
        <fullName evidence="4">DNA topoisomerase (ATP-hydrolyzing)</fullName>
        <ecNumber evidence="4">5.6.2.2</ecNumber>
    </recommendedName>
</protein>
<dbReference type="Gene3D" id="3.90.199.10">
    <property type="entry name" value="Topoisomerase II, domain 5"/>
    <property type="match status" value="1"/>
</dbReference>
<evidence type="ECO:0000256" key="9">
    <source>
        <dbReference type="ARBA" id="ARBA00023235"/>
    </source>
</evidence>
<dbReference type="Proteomes" id="UP000221511">
    <property type="component" value="Segment"/>
</dbReference>
<evidence type="ECO:0000256" key="8">
    <source>
        <dbReference type="ARBA" id="ARBA00023125"/>
    </source>
</evidence>
<dbReference type="PRINTS" id="PR01158">
    <property type="entry name" value="TOPISMRASEII"/>
</dbReference>
<dbReference type="EMBL" id="KX229736">
    <property type="protein sequence ID" value="ANH51130.1"/>
    <property type="molecule type" value="Genomic_DNA"/>
</dbReference>
<reference evidence="13 14" key="1">
    <citation type="submission" date="2016-05" db="EMBL/GenBank/DDBJ databases">
        <title>Campylobacter bacteriophages isolated in Slovenia.</title>
        <authorList>
            <person name="Janez N."/>
            <person name="Peterka M."/>
            <person name="Accetto T."/>
        </authorList>
    </citation>
    <scope>NUCLEOTIDE SEQUENCE [LARGE SCALE GENOMIC DNA]</scope>
</reference>
<keyword evidence="6" id="KW-0067">ATP-binding</keyword>
<dbReference type="GO" id="GO:0006265">
    <property type="term" value="P:DNA topological change"/>
    <property type="evidence" value="ECO:0007669"/>
    <property type="project" value="UniProtKB-UniRule"/>
</dbReference>
<keyword evidence="11" id="KW-0175">Coiled coil</keyword>
<evidence type="ECO:0000313" key="14">
    <source>
        <dbReference type="Proteomes" id="UP000221511"/>
    </source>
</evidence>
<dbReference type="GO" id="GO:0003677">
    <property type="term" value="F:DNA binding"/>
    <property type="evidence" value="ECO:0007669"/>
    <property type="project" value="UniProtKB-UniRule"/>
</dbReference>
<dbReference type="GO" id="GO:0005524">
    <property type="term" value="F:ATP binding"/>
    <property type="evidence" value="ECO:0007669"/>
    <property type="project" value="UniProtKB-KW"/>
</dbReference>
<keyword evidence="14" id="KW-1185">Reference proteome</keyword>
<evidence type="ECO:0000256" key="6">
    <source>
        <dbReference type="ARBA" id="ARBA00022840"/>
    </source>
</evidence>
<proteinExistence type="inferred from homology"/>
<dbReference type="InterPro" id="IPR013760">
    <property type="entry name" value="Topo_IIA-like_dom_sf"/>
</dbReference>
<dbReference type="GO" id="GO:0003918">
    <property type="term" value="F:DNA topoisomerase type II (double strand cut, ATP-hydrolyzing) activity"/>
    <property type="evidence" value="ECO:0007669"/>
    <property type="project" value="UniProtKB-EC"/>
</dbReference>